<keyword evidence="1" id="KW-0175">Coiled coil</keyword>
<comment type="caution">
    <text evidence="3">The sequence shown here is derived from an EMBL/GenBank/DDBJ whole genome shotgun (WGS) entry which is preliminary data.</text>
</comment>
<reference evidence="3" key="1">
    <citation type="submission" date="2023-03" db="EMBL/GenBank/DDBJ databases">
        <title>Massive genome expansion in bonnet fungi (Mycena s.s.) driven by repeated elements and novel gene families across ecological guilds.</title>
        <authorList>
            <consortium name="Lawrence Berkeley National Laboratory"/>
            <person name="Harder C.B."/>
            <person name="Miyauchi S."/>
            <person name="Viragh M."/>
            <person name="Kuo A."/>
            <person name="Thoen E."/>
            <person name="Andreopoulos B."/>
            <person name="Lu D."/>
            <person name="Skrede I."/>
            <person name="Drula E."/>
            <person name="Henrissat B."/>
            <person name="Morin E."/>
            <person name="Kohler A."/>
            <person name="Barry K."/>
            <person name="LaButti K."/>
            <person name="Morin E."/>
            <person name="Salamov A."/>
            <person name="Lipzen A."/>
            <person name="Mereny Z."/>
            <person name="Hegedus B."/>
            <person name="Baldrian P."/>
            <person name="Stursova M."/>
            <person name="Weitz H."/>
            <person name="Taylor A."/>
            <person name="Grigoriev I.V."/>
            <person name="Nagy L.G."/>
            <person name="Martin F."/>
            <person name="Kauserud H."/>
        </authorList>
    </citation>
    <scope>NUCLEOTIDE SEQUENCE</scope>
    <source>
        <strain evidence="3">CBHHK067</strain>
    </source>
</reference>
<protein>
    <submittedName>
        <fullName evidence="3">Uncharacterized protein</fullName>
    </submittedName>
</protein>
<evidence type="ECO:0000256" key="1">
    <source>
        <dbReference type="SAM" id="Coils"/>
    </source>
</evidence>
<feature type="non-terminal residue" evidence="3">
    <location>
        <position position="1"/>
    </location>
</feature>
<dbReference type="Proteomes" id="UP001221757">
    <property type="component" value="Unassembled WGS sequence"/>
</dbReference>
<dbReference type="EMBL" id="JARKIE010001479">
    <property type="protein sequence ID" value="KAJ7601813.1"/>
    <property type="molecule type" value="Genomic_DNA"/>
</dbReference>
<accession>A0AAD7F853</accession>
<proteinExistence type="predicted"/>
<evidence type="ECO:0000313" key="4">
    <source>
        <dbReference type="Proteomes" id="UP001221757"/>
    </source>
</evidence>
<evidence type="ECO:0000256" key="2">
    <source>
        <dbReference type="SAM" id="MobiDB-lite"/>
    </source>
</evidence>
<feature type="coiled-coil region" evidence="1">
    <location>
        <begin position="307"/>
        <end position="334"/>
    </location>
</feature>
<organism evidence="3 4">
    <name type="scientific">Mycena rosella</name>
    <name type="common">Pink bonnet</name>
    <name type="synonym">Agaricus rosellus</name>
    <dbReference type="NCBI Taxonomy" id="1033263"/>
    <lineage>
        <taxon>Eukaryota</taxon>
        <taxon>Fungi</taxon>
        <taxon>Dikarya</taxon>
        <taxon>Basidiomycota</taxon>
        <taxon>Agaricomycotina</taxon>
        <taxon>Agaricomycetes</taxon>
        <taxon>Agaricomycetidae</taxon>
        <taxon>Agaricales</taxon>
        <taxon>Marasmiineae</taxon>
        <taxon>Mycenaceae</taxon>
        <taxon>Mycena</taxon>
    </lineage>
</organism>
<keyword evidence="4" id="KW-1185">Reference proteome</keyword>
<name>A0AAD7F853_MYCRO</name>
<dbReference type="AlphaFoldDB" id="A0AAD7F853"/>
<gene>
    <name evidence="3" type="ORF">B0H17DRAFT_1155153</name>
</gene>
<feature type="region of interest" description="Disordered" evidence="2">
    <location>
        <begin position="204"/>
        <end position="236"/>
    </location>
</feature>
<evidence type="ECO:0000313" key="3">
    <source>
        <dbReference type="EMBL" id="KAJ7601813.1"/>
    </source>
</evidence>
<sequence>NEYSASVEKGPAPDFRGLGPTLGATLKQKGRSCGDRAEVQVQMHWQCGEYQRCLEQQEQGRQMRRWGSRERKRWHLGYHCGWGRQERGRQYTTIMELLARGLSEDKRRVLQGSLCHTQRKVTHPLRQADTVGTGITDDKSGSFGRVWLAEEAGSSFAVSGTPSTFPKFRLSTIVEKVFYEDFVCGKKKFCPNLKKLNKQQRAQLRLQQHRQYDSSTDDELPSGAGSVATSTSNAEDCTCPRTLKTQIIERDARIAELEVTVSELTADLHHLRNTHELLCSEHQTLLGHKGDLSLVNSSLNSLKRKAQTTFTEELAKKQKQIKRLETARDTEQDATELAISSLKADLVKKSHHHSTLL</sequence>